<reference evidence="1 2" key="1">
    <citation type="submission" date="2018-06" db="EMBL/GenBank/DDBJ databases">
        <authorList>
            <person name="Pothier F. J."/>
        </authorList>
    </citation>
    <scope>NUCLEOTIDE SEQUENCE [LARGE SCALE GENOMIC DNA]</scope>
    <source>
        <strain evidence="1 2">CPBF 424</strain>
    </source>
</reference>
<keyword evidence="2" id="KW-1185">Reference proteome</keyword>
<gene>
    <name evidence="1" type="ORF">CPBF424_38640</name>
</gene>
<evidence type="ECO:0000313" key="1">
    <source>
        <dbReference type="EMBL" id="SUZ30013.1"/>
    </source>
</evidence>
<name>A0AA46HC53_9XANT</name>
<evidence type="ECO:0000313" key="2">
    <source>
        <dbReference type="Proteomes" id="UP000254168"/>
    </source>
</evidence>
<comment type="caution">
    <text evidence="1">The sequence shown here is derived from an EMBL/GenBank/DDBJ whole genome shotgun (WGS) entry which is preliminary data.</text>
</comment>
<dbReference type="Proteomes" id="UP000254168">
    <property type="component" value="Unassembled WGS sequence"/>
</dbReference>
<dbReference type="EMBL" id="UIHB01000007">
    <property type="protein sequence ID" value="SUZ30013.1"/>
    <property type="molecule type" value="Genomic_DNA"/>
</dbReference>
<organism evidence="1 2">
    <name type="scientific">Xanthomonas euroxanthea</name>
    <dbReference type="NCBI Taxonomy" id="2259622"/>
    <lineage>
        <taxon>Bacteria</taxon>
        <taxon>Pseudomonadati</taxon>
        <taxon>Pseudomonadota</taxon>
        <taxon>Gammaproteobacteria</taxon>
        <taxon>Lysobacterales</taxon>
        <taxon>Lysobacteraceae</taxon>
        <taxon>Xanthomonas</taxon>
    </lineage>
</organism>
<sequence length="70" mass="7397">MVCILGTMLAVGQDLISPGSDDVCVTYTVRHLLDCQNGKGTGEELCNAVDRAAIVLLAPLCFASTKNRDV</sequence>
<dbReference type="AlphaFoldDB" id="A0AA46HC53"/>
<proteinExistence type="predicted"/>
<accession>A0AA46HC53</accession>
<protein>
    <submittedName>
        <fullName evidence="1">Uncharacterized protein</fullName>
    </submittedName>
</protein>